<evidence type="ECO:0000256" key="3">
    <source>
        <dbReference type="ARBA" id="ARBA00012438"/>
    </source>
</evidence>
<dbReference type="InterPro" id="IPR004358">
    <property type="entry name" value="Sig_transdc_His_kin-like_C"/>
</dbReference>
<dbReference type="SUPFAM" id="SSF55874">
    <property type="entry name" value="ATPase domain of HSP90 chaperone/DNA topoisomerase II/histidine kinase"/>
    <property type="match status" value="1"/>
</dbReference>
<dbReference type="GO" id="GO:0000155">
    <property type="term" value="F:phosphorelay sensor kinase activity"/>
    <property type="evidence" value="ECO:0007669"/>
    <property type="project" value="InterPro"/>
</dbReference>
<dbReference type="Gene3D" id="3.30.565.10">
    <property type="entry name" value="Histidine kinase-like ATPase, C-terminal domain"/>
    <property type="match status" value="1"/>
</dbReference>
<dbReference type="PRINTS" id="PR00344">
    <property type="entry name" value="BCTRLSENSOR"/>
</dbReference>
<keyword evidence="5" id="KW-0808">Transferase</keyword>
<dbReference type="PANTHER" id="PTHR45453">
    <property type="entry name" value="PHOSPHATE REGULON SENSOR PROTEIN PHOR"/>
    <property type="match status" value="1"/>
</dbReference>
<keyword evidence="6 10" id="KW-0418">Kinase</keyword>
<dbReference type="CDD" id="cd00082">
    <property type="entry name" value="HisKA"/>
    <property type="match status" value="1"/>
</dbReference>
<evidence type="ECO:0000256" key="5">
    <source>
        <dbReference type="ARBA" id="ARBA00022679"/>
    </source>
</evidence>
<comment type="catalytic activity">
    <reaction evidence="1">
        <text>ATP + protein L-histidine = ADP + protein N-phospho-L-histidine.</text>
        <dbReference type="EC" id="2.7.13.3"/>
    </reaction>
</comment>
<dbReference type="InterPro" id="IPR036890">
    <property type="entry name" value="HATPase_C_sf"/>
</dbReference>
<dbReference type="InterPro" id="IPR005467">
    <property type="entry name" value="His_kinase_dom"/>
</dbReference>
<keyword evidence="8" id="KW-0472">Membrane</keyword>
<dbReference type="InterPro" id="IPR003594">
    <property type="entry name" value="HATPase_dom"/>
</dbReference>
<organism evidence="10 11">
    <name type="scientific">Anaeromicropila herbilytica</name>
    <dbReference type="NCBI Taxonomy" id="2785025"/>
    <lineage>
        <taxon>Bacteria</taxon>
        <taxon>Bacillati</taxon>
        <taxon>Bacillota</taxon>
        <taxon>Clostridia</taxon>
        <taxon>Lachnospirales</taxon>
        <taxon>Lachnospiraceae</taxon>
        <taxon>Anaeromicropila</taxon>
    </lineage>
</organism>
<keyword evidence="8" id="KW-0812">Transmembrane</keyword>
<evidence type="ECO:0000313" key="11">
    <source>
        <dbReference type="Proteomes" id="UP000595897"/>
    </source>
</evidence>
<keyword evidence="11" id="KW-1185">Reference proteome</keyword>
<feature type="domain" description="Histidine kinase" evidence="9">
    <location>
        <begin position="89"/>
        <end position="285"/>
    </location>
</feature>
<dbReference type="InterPro" id="IPR003661">
    <property type="entry name" value="HisK_dim/P_dom"/>
</dbReference>
<dbReference type="EC" id="2.7.13.3" evidence="3"/>
<keyword evidence="8" id="KW-1133">Transmembrane helix</keyword>
<dbReference type="GO" id="GO:0005886">
    <property type="term" value="C:plasma membrane"/>
    <property type="evidence" value="ECO:0007669"/>
    <property type="project" value="TreeGrafter"/>
</dbReference>
<evidence type="ECO:0000256" key="6">
    <source>
        <dbReference type="ARBA" id="ARBA00022777"/>
    </source>
</evidence>
<evidence type="ECO:0000259" key="9">
    <source>
        <dbReference type="PROSITE" id="PS50109"/>
    </source>
</evidence>
<evidence type="ECO:0000256" key="1">
    <source>
        <dbReference type="ARBA" id="ARBA00000085"/>
    </source>
</evidence>
<evidence type="ECO:0000256" key="7">
    <source>
        <dbReference type="ARBA" id="ARBA00023012"/>
    </source>
</evidence>
<dbReference type="InterPro" id="IPR050351">
    <property type="entry name" value="BphY/WalK/GraS-like"/>
</dbReference>
<dbReference type="Pfam" id="PF00512">
    <property type="entry name" value="HisKA"/>
    <property type="match status" value="1"/>
</dbReference>
<dbReference type="SMART" id="SM00388">
    <property type="entry name" value="HisKA"/>
    <property type="match status" value="1"/>
</dbReference>
<reference evidence="10 11" key="1">
    <citation type="submission" date="2020-11" db="EMBL/GenBank/DDBJ databases">
        <title>Draft genome sequencing of a Lachnospiraceae strain isolated from anoxic soil subjected to BSD treatment.</title>
        <authorList>
            <person name="Uek A."/>
            <person name="Tonouchi A."/>
        </authorList>
    </citation>
    <scope>NUCLEOTIDE SEQUENCE [LARGE SCALE GENOMIC DNA]</scope>
    <source>
        <strain evidence="10 11">TB5</strain>
    </source>
</reference>
<dbReference type="GO" id="GO:0016036">
    <property type="term" value="P:cellular response to phosphate starvation"/>
    <property type="evidence" value="ECO:0007669"/>
    <property type="project" value="TreeGrafter"/>
</dbReference>
<dbReference type="Proteomes" id="UP000595897">
    <property type="component" value="Chromosome"/>
</dbReference>
<dbReference type="PANTHER" id="PTHR45453:SF1">
    <property type="entry name" value="PHOSPHATE REGULON SENSOR PROTEIN PHOR"/>
    <property type="match status" value="1"/>
</dbReference>
<evidence type="ECO:0000256" key="8">
    <source>
        <dbReference type="SAM" id="Phobius"/>
    </source>
</evidence>
<name>A0A7R7EJE0_9FIRM</name>
<sequence length="302" mass="35330">MEGIVIVILIITSYFSILFFIQNYSIMKARRQLKDICNHPDMNLRLKLKAPGKEVEQLLASMNEYIELYQKDHILHIRREKALKKEIANISHDLRTPLTSILGYIRVLNDEKITDEERMEYLLIIRKKSEVMKTLVESFYELSNVESEDYVLKKEKVYLYNTICEILLAFYQDFESKKIEVILELEEDIPFLMLDQKSVVRIITNLIQNALRYANSLMKIILKKEQNQVTLIFINDMISGSTIEIDRVFDRTYTADDSRSVGGTGLGLSITKKLVELMNGQISAELDNNLFEIKIIWHSNEY</sequence>
<dbReference type="SMART" id="SM00387">
    <property type="entry name" value="HATPase_c"/>
    <property type="match status" value="1"/>
</dbReference>
<proteinExistence type="predicted"/>
<evidence type="ECO:0000313" key="10">
    <source>
        <dbReference type="EMBL" id="BCN30220.1"/>
    </source>
</evidence>
<dbReference type="CDD" id="cd00075">
    <property type="entry name" value="HATPase"/>
    <property type="match status" value="1"/>
</dbReference>
<evidence type="ECO:0000256" key="4">
    <source>
        <dbReference type="ARBA" id="ARBA00022553"/>
    </source>
</evidence>
<dbReference type="SUPFAM" id="SSF47384">
    <property type="entry name" value="Homodimeric domain of signal transducing histidine kinase"/>
    <property type="match status" value="1"/>
</dbReference>
<dbReference type="EMBL" id="AP024169">
    <property type="protein sequence ID" value="BCN30220.1"/>
    <property type="molecule type" value="Genomic_DNA"/>
</dbReference>
<keyword evidence="4" id="KW-0597">Phosphoprotein</keyword>
<dbReference type="GO" id="GO:0004721">
    <property type="term" value="F:phosphoprotein phosphatase activity"/>
    <property type="evidence" value="ECO:0007669"/>
    <property type="project" value="TreeGrafter"/>
</dbReference>
<dbReference type="InterPro" id="IPR036097">
    <property type="entry name" value="HisK_dim/P_sf"/>
</dbReference>
<dbReference type="RefSeq" id="WP_271715456.1">
    <property type="nucleotide sequence ID" value="NZ_AP024169.1"/>
</dbReference>
<dbReference type="Gene3D" id="1.10.287.130">
    <property type="match status" value="1"/>
</dbReference>
<keyword evidence="7" id="KW-0902">Two-component regulatory system</keyword>
<dbReference type="KEGG" id="ahb:bsdtb5_15150"/>
<feature type="transmembrane region" description="Helical" evidence="8">
    <location>
        <begin position="6"/>
        <end position="26"/>
    </location>
</feature>
<dbReference type="PROSITE" id="PS50109">
    <property type="entry name" value="HIS_KIN"/>
    <property type="match status" value="1"/>
</dbReference>
<dbReference type="AlphaFoldDB" id="A0A7R7EJE0"/>
<evidence type="ECO:0000256" key="2">
    <source>
        <dbReference type="ARBA" id="ARBA00004370"/>
    </source>
</evidence>
<comment type="subcellular location">
    <subcellularLocation>
        <location evidence="2">Membrane</location>
    </subcellularLocation>
</comment>
<accession>A0A7R7EJE0</accession>
<protein>
    <recommendedName>
        <fullName evidence="3">histidine kinase</fullName>
        <ecNumber evidence="3">2.7.13.3</ecNumber>
    </recommendedName>
</protein>
<dbReference type="Pfam" id="PF02518">
    <property type="entry name" value="HATPase_c"/>
    <property type="match status" value="1"/>
</dbReference>
<gene>
    <name evidence="10" type="ORF">bsdtb5_15150</name>
</gene>